<feature type="transmembrane region" description="Helical" evidence="1">
    <location>
        <begin position="100"/>
        <end position="129"/>
    </location>
</feature>
<name>A0A833MVQ3_9HYPH</name>
<keyword evidence="1" id="KW-0812">Transmembrane</keyword>
<accession>A0A833MVQ3</accession>
<evidence type="ECO:0000313" key="3">
    <source>
        <dbReference type="EMBL" id="KAB7783492.1"/>
    </source>
</evidence>
<feature type="transmembrane region" description="Helical" evidence="1">
    <location>
        <begin position="141"/>
        <end position="158"/>
    </location>
</feature>
<evidence type="ECO:0000256" key="1">
    <source>
        <dbReference type="SAM" id="Phobius"/>
    </source>
</evidence>
<evidence type="ECO:0000259" key="2">
    <source>
        <dbReference type="Pfam" id="PF13550"/>
    </source>
</evidence>
<dbReference type="NCBIfam" id="NF040662">
    <property type="entry name" value="attach_TipJ_rel"/>
    <property type="match status" value="1"/>
</dbReference>
<feature type="domain" description="Tip attachment protein J" evidence="2">
    <location>
        <begin position="573"/>
        <end position="655"/>
    </location>
</feature>
<evidence type="ECO:0000313" key="4">
    <source>
        <dbReference type="Proteomes" id="UP000469949"/>
    </source>
</evidence>
<dbReference type="Proteomes" id="UP000469949">
    <property type="component" value="Unassembled WGS sequence"/>
</dbReference>
<comment type="caution">
    <text evidence="3">The sequence shown here is derived from an EMBL/GenBank/DDBJ whole genome shotgun (WGS) entry which is preliminary data.</text>
</comment>
<protein>
    <submittedName>
        <fullName evidence="3">Phage protein tail component</fullName>
    </submittedName>
</protein>
<reference evidence="3 4" key="1">
    <citation type="submission" date="2019-10" db="EMBL/GenBank/DDBJ databases">
        <title>Draft Genome Sequence of the Caffeine Degrading Methylotroph Methylorubrum populi PINKEL.</title>
        <authorList>
            <person name="Dawson S.C."/>
            <person name="Zhang X."/>
            <person name="Wright M.E."/>
            <person name="Sharma G."/>
            <person name="Langner J.T."/>
            <person name="Ditty J.L."/>
            <person name="Subuyuj G.A."/>
        </authorList>
    </citation>
    <scope>NUCLEOTIDE SEQUENCE [LARGE SCALE GENOMIC DNA]</scope>
    <source>
        <strain evidence="3 4">Pinkel</strain>
    </source>
</reference>
<dbReference type="Pfam" id="PF13550">
    <property type="entry name" value="Phage-tail_3"/>
    <property type="match status" value="1"/>
</dbReference>
<organism evidence="3 4">
    <name type="scientific">Methylorubrum populi</name>
    <dbReference type="NCBI Taxonomy" id="223967"/>
    <lineage>
        <taxon>Bacteria</taxon>
        <taxon>Pseudomonadati</taxon>
        <taxon>Pseudomonadota</taxon>
        <taxon>Alphaproteobacteria</taxon>
        <taxon>Hyphomicrobiales</taxon>
        <taxon>Methylobacteriaceae</taxon>
        <taxon>Methylorubrum</taxon>
    </lineage>
</organism>
<keyword evidence="1" id="KW-1133">Transmembrane helix</keyword>
<proteinExistence type="predicted"/>
<dbReference type="InterPro" id="IPR032876">
    <property type="entry name" value="J_dom"/>
</dbReference>
<gene>
    <name evidence="3" type="ORF">F8B43_4054</name>
</gene>
<keyword evidence="1" id="KW-0472">Membrane</keyword>
<dbReference type="EMBL" id="WEKV01000016">
    <property type="protein sequence ID" value="KAB7783492.1"/>
    <property type="molecule type" value="Genomic_DNA"/>
</dbReference>
<dbReference type="PANTHER" id="PTHR36251:SF2">
    <property type="entry name" value="GIFSY-2 PROPHAGE HOST SPECIFICITY PROTEIN J, PHAGE LAMBDA"/>
    <property type="match status" value="1"/>
</dbReference>
<dbReference type="InterPro" id="IPR053171">
    <property type="entry name" value="Viral_Tip_Attach_Protein"/>
</dbReference>
<dbReference type="PANTHER" id="PTHR36251">
    <property type="entry name" value="FELS-1 PROPHAGE HOST SPECIFICITY PROTEIN-RELATED"/>
    <property type="match status" value="1"/>
</dbReference>
<dbReference type="RefSeq" id="WP_152278163.1">
    <property type="nucleotide sequence ID" value="NZ_WEKV01000016.1"/>
</dbReference>
<sequence>MQLAVRHNLQVFDPADPSLCESSAIVLPIAEARAAMGETVAAYLARVAWRFDLPTVCRINGEFYARAEWETRALAVNDNVEFVSRPLGGGSSGGSTGKSILSVVALVALTAVAPYAVGAIGGALGTAALGTASALTFAGKLAAAVIVGAGALAVSHFLSPKSGGKTNSTDALYSFGLQGNAARPMQPIPVLNGRLRFAPDYAAPTYSEYAGDAMTDYALYALTCGRMRVEQVLIGDTPIWHYQTGYSPDYPGIELQVVEPGQQVTLYPVNVVTADELSGAELSQDWTPGYIINAAGTQAKELLFDLVWPGGAYVTYKDRMVAATTHVRIEARQVDDAGAPITGWTVIVDDQYQQAKDSQIRMTVRRIVAPARYEVRGRRMNPSVADSVVQKISGTDAVTWTAARAHIEGPQSFPRVMTLAVKGVASKQLSGVSGGQLRVIGTRILPVWRDGQFVEEPTRSIAWAALDWWRNGDYAAGLSISDIDFQSFVRHAALWDALGHTFDHRFTEVQNLDDVLETVLKAGRAFPAPVGDKLTITRDEPRVLPRMLFTDNDIVRDTLEIDYALSDEAWADGMVGEYVDETTWRLAEVSSAPDGVTLLKPARVQLEGVVNRKQAAGMVRMMAAESQYRRITVSWTARMEGRLLKRGDLVRITTEEPETWGQSCEVVAFQPATRRLSLDPAPEWEAGASHYVEIRRRDGSPWGPVRVTRGANDAEAIVSVSESGGVTLDDAVGRSDTQEPAWLAFSPGQPRSFPVLITDGGPDQDGEHIHLSGVMDAAEVYTTTEDGVPPLLQIPDLYSSGLPIITAIMAQITQRHASLLLTAGWPAAKNAVTYDAAISYDGRQNWIGAYSGDRTTFEAIVASSDDMWLRVRGVTPAGDPGGWSVVKVEAPDLVIPGALIDVETLPPIDYEGLTEDVRGRIDHILEVEEYAQRVAAKATADFLAADARAAAAANAAAAALDKAIEGIRNGEEIQNELIEERTARITADGAFTLTLDAAITRIGDAEAAIITERETRIADGVVFARDISGLRVQVGDVVTSVSTERQARIDGDGVLASEVSLVRATADSAAGAIVEERRVRIENDVAQVSQIQSLNIAVYDPNNPEGLPRARAAIVDERTARIAVDSALVQTIDGLTARLSTAEGTITENRRVQLETDDYQASQIQSLNLTVYDPNNPEGLPRARAAIVEERSARITDVSAQAQRIDALLLDVGGNTAAIVEERRVRIENDVYQASQITGLNTAVYDPTNPEGLPRARAAIGDERTARIQGDNALAEQVSFVRAQTDRGTATGRMTLSARSDISGVSARFEMLLAAEVNGQTRGTGMAFDLLPGGGSQVRFDADKLFITSPGASGVPAFTFDAGSGTISGPNLRLISGQASVPLRIDIGSYTLVAGPGTLNDAIDANLNFTYLVTNPDFPANIEVFGKLTISGPAGTSLLGMRLIVDGAIAGYFKFNEQSTSVSVGPNNNTFDFRASCIRYLPAGNRSVRIQYSYTSPGAGQVQINELHLAGFQPKA</sequence>